<keyword evidence="3" id="KW-1185">Reference proteome</keyword>
<feature type="compositionally biased region" description="Gly residues" evidence="1">
    <location>
        <begin position="215"/>
        <end position="226"/>
    </location>
</feature>
<feature type="compositionally biased region" description="Basic and acidic residues" evidence="1">
    <location>
        <begin position="24"/>
        <end position="45"/>
    </location>
</feature>
<proteinExistence type="predicted"/>
<dbReference type="EMBL" id="JBHSGG010000002">
    <property type="protein sequence ID" value="MFC4726972.1"/>
    <property type="molecule type" value="Genomic_DNA"/>
</dbReference>
<evidence type="ECO:0008006" key="4">
    <source>
        <dbReference type="Google" id="ProtNLM"/>
    </source>
</evidence>
<gene>
    <name evidence="2" type="ORF">ACFO3Q_02105</name>
</gene>
<dbReference type="RefSeq" id="WP_377002944.1">
    <property type="nucleotide sequence ID" value="NZ_JBHSGG010000002.1"/>
</dbReference>
<name>A0ABV9NF40_9GAMM</name>
<organism evidence="2 3">
    <name type="scientific">Coralloluteibacterium thermophilum</name>
    <dbReference type="NCBI Taxonomy" id="2707049"/>
    <lineage>
        <taxon>Bacteria</taxon>
        <taxon>Pseudomonadati</taxon>
        <taxon>Pseudomonadota</taxon>
        <taxon>Gammaproteobacteria</taxon>
        <taxon>Lysobacterales</taxon>
        <taxon>Lysobacteraceae</taxon>
        <taxon>Coralloluteibacterium</taxon>
    </lineage>
</organism>
<reference evidence="3" key="1">
    <citation type="journal article" date="2019" name="Int. J. Syst. Evol. Microbiol.">
        <title>The Global Catalogue of Microorganisms (GCM) 10K type strain sequencing project: providing services to taxonomists for standard genome sequencing and annotation.</title>
        <authorList>
            <consortium name="The Broad Institute Genomics Platform"/>
            <consortium name="The Broad Institute Genome Sequencing Center for Infectious Disease"/>
            <person name="Wu L."/>
            <person name="Ma J."/>
        </authorList>
    </citation>
    <scope>NUCLEOTIDE SEQUENCE [LARGE SCALE GENOMIC DNA]</scope>
    <source>
        <strain evidence="3">CGMCC 1.13574</strain>
    </source>
</reference>
<evidence type="ECO:0000313" key="3">
    <source>
        <dbReference type="Proteomes" id="UP001595892"/>
    </source>
</evidence>
<feature type="region of interest" description="Disordered" evidence="1">
    <location>
        <begin position="139"/>
        <end position="226"/>
    </location>
</feature>
<dbReference type="Proteomes" id="UP001595892">
    <property type="component" value="Unassembled WGS sequence"/>
</dbReference>
<feature type="region of interest" description="Disordered" evidence="1">
    <location>
        <begin position="1"/>
        <end position="52"/>
    </location>
</feature>
<evidence type="ECO:0000256" key="1">
    <source>
        <dbReference type="SAM" id="MobiDB-lite"/>
    </source>
</evidence>
<evidence type="ECO:0000313" key="2">
    <source>
        <dbReference type="EMBL" id="MFC4726972.1"/>
    </source>
</evidence>
<sequence>MTPPNDRPSGAAGSGGAGPQGHDGTGDLGRKTEDLADSMKAEGRAQVENVQQAAADNIDKVAESVRAAAAELEDDDVGGLSHYVTGLAEKMTDLSNTLRERSGDDLLRQVSRLARENPALFVAGGLAVGFGLSRFARASASGHGHRAARSDAGRPVRTGMDRPGPVAGTSEPHPPTRRHETGGPIPTPRAPSAATRDAGFTGAQPMRPGNPQDGLSGGAGTTVNGG</sequence>
<comment type="caution">
    <text evidence="2">The sequence shown here is derived from an EMBL/GenBank/DDBJ whole genome shotgun (WGS) entry which is preliminary data.</text>
</comment>
<feature type="compositionally biased region" description="Gly residues" evidence="1">
    <location>
        <begin position="12"/>
        <end position="23"/>
    </location>
</feature>
<protein>
    <recommendedName>
        <fullName evidence="4">DUF3618 domain-containing protein</fullName>
    </recommendedName>
</protein>
<accession>A0ABV9NF40</accession>